<feature type="domain" description="Glycosyltransferase subfamily 4-like N-terminal" evidence="3">
    <location>
        <begin position="99"/>
        <end position="154"/>
    </location>
</feature>
<evidence type="ECO:0000256" key="1">
    <source>
        <dbReference type="ARBA" id="ARBA00022679"/>
    </source>
</evidence>
<gene>
    <name evidence="4" type="ORF">THSYN_24880</name>
</gene>
<organism evidence="4 5">
    <name type="scientific">Candidatus Thiodictyon syntrophicum</name>
    <dbReference type="NCBI Taxonomy" id="1166950"/>
    <lineage>
        <taxon>Bacteria</taxon>
        <taxon>Pseudomonadati</taxon>
        <taxon>Pseudomonadota</taxon>
        <taxon>Gammaproteobacteria</taxon>
        <taxon>Chromatiales</taxon>
        <taxon>Chromatiaceae</taxon>
        <taxon>Thiodictyon</taxon>
    </lineage>
</organism>
<dbReference type="InterPro" id="IPR001296">
    <property type="entry name" value="Glyco_trans_1"/>
</dbReference>
<dbReference type="CDD" id="cd03809">
    <property type="entry name" value="GT4_MtfB-like"/>
    <property type="match status" value="1"/>
</dbReference>
<dbReference type="PANTHER" id="PTHR46401">
    <property type="entry name" value="GLYCOSYLTRANSFERASE WBBK-RELATED"/>
    <property type="match status" value="1"/>
</dbReference>
<dbReference type="SUPFAM" id="SSF53756">
    <property type="entry name" value="UDP-Glycosyltransferase/glycogen phosphorylase"/>
    <property type="match status" value="1"/>
</dbReference>
<keyword evidence="1" id="KW-0808">Transferase</keyword>
<protein>
    <submittedName>
        <fullName evidence="4">Uncharacterized protein</fullName>
    </submittedName>
</protein>
<evidence type="ECO:0000313" key="5">
    <source>
        <dbReference type="Proteomes" id="UP000232638"/>
    </source>
</evidence>
<proteinExistence type="predicted"/>
<evidence type="ECO:0000313" key="4">
    <source>
        <dbReference type="EMBL" id="AUB83859.1"/>
    </source>
</evidence>
<evidence type="ECO:0000259" key="3">
    <source>
        <dbReference type="Pfam" id="PF13439"/>
    </source>
</evidence>
<dbReference type="KEGG" id="tsy:THSYN_24880"/>
<dbReference type="PANTHER" id="PTHR46401:SF2">
    <property type="entry name" value="GLYCOSYLTRANSFERASE WBBK-RELATED"/>
    <property type="match status" value="1"/>
</dbReference>
<evidence type="ECO:0000259" key="2">
    <source>
        <dbReference type="Pfam" id="PF00534"/>
    </source>
</evidence>
<reference evidence="4 5" key="1">
    <citation type="submission" date="2017-03" db="EMBL/GenBank/DDBJ databases">
        <title>Complete genome sequence of Candidatus 'Thiodictyon syntrophicum' sp. nov. strain Cad16T, a photolithoautotroph purple sulfur bacterium isolated from an alpine meromictic lake.</title>
        <authorList>
            <person name="Luedin S.M."/>
            <person name="Pothier J.F."/>
            <person name="Danza F."/>
            <person name="Storelli N."/>
            <person name="Wittwer M."/>
            <person name="Tonolla M."/>
        </authorList>
    </citation>
    <scope>NUCLEOTIDE SEQUENCE [LARGE SCALE GENOMIC DNA]</scope>
    <source>
        <strain evidence="4 5">Cad16T</strain>
    </source>
</reference>
<name>A0A2K8UEG2_9GAMM</name>
<dbReference type="Proteomes" id="UP000232638">
    <property type="component" value="Chromosome"/>
</dbReference>
<dbReference type="OrthoDB" id="9764577at2"/>
<dbReference type="Gene3D" id="3.40.50.2000">
    <property type="entry name" value="Glycogen Phosphorylase B"/>
    <property type="match status" value="2"/>
</dbReference>
<accession>A0A2K8UEG2</accession>
<dbReference type="Pfam" id="PF13439">
    <property type="entry name" value="Glyco_transf_4"/>
    <property type="match status" value="1"/>
</dbReference>
<dbReference type="GO" id="GO:0009103">
    <property type="term" value="P:lipopolysaccharide biosynthetic process"/>
    <property type="evidence" value="ECO:0007669"/>
    <property type="project" value="TreeGrafter"/>
</dbReference>
<keyword evidence="5" id="KW-1185">Reference proteome</keyword>
<dbReference type="Pfam" id="PF00534">
    <property type="entry name" value="Glycos_transf_1"/>
    <property type="match status" value="1"/>
</dbReference>
<feature type="domain" description="Glycosyl transferase family 1" evidence="2">
    <location>
        <begin position="159"/>
        <end position="309"/>
    </location>
</feature>
<dbReference type="AlphaFoldDB" id="A0A2K8UEG2"/>
<dbReference type="InterPro" id="IPR028098">
    <property type="entry name" value="Glyco_trans_4-like_N"/>
</dbReference>
<dbReference type="GO" id="GO:0016757">
    <property type="term" value="F:glycosyltransferase activity"/>
    <property type="evidence" value="ECO:0007669"/>
    <property type="project" value="InterPro"/>
</dbReference>
<dbReference type="RefSeq" id="WP_100921533.1">
    <property type="nucleotide sequence ID" value="NZ_CP020370.1"/>
</dbReference>
<dbReference type="EMBL" id="CP020370">
    <property type="protein sequence ID" value="AUB83859.1"/>
    <property type="molecule type" value="Genomic_DNA"/>
</dbReference>
<sequence length="333" mass="37811">MAEAITVVHHKRKALLGYFSVEQVFDDVCSALPGDIRVHIRVNRYPSWGVWRRLIDTILAARQQGSVNHVTGDVHYLTYFLDAKRTVLTILDCVTLERLRGLRRWVFWLFWYWLPEKRCAAITVISESTKQQLLRYLSCDPDKITVIHCPVSSEFTASEKPFDDQCPRILQVGTTENKNIGRVAEALHGLPCRLAIIGPLSEVQKGVLARYAIDYENHVGLSREALVEQYRQADLVMFASLYEGFGLPIVEANAVGRAVITSRLYSMPEVGGDAACYVDPYDVAEIRSAVERLIQDVAYRQELVTSGYKNVERFRPAAIARQYALLYRTLARA</sequence>